<evidence type="ECO:0000256" key="2">
    <source>
        <dbReference type="ARBA" id="ARBA00006484"/>
    </source>
</evidence>
<keyword evidence="14" id="KW-1185">Reference proteome</keyword>
<comment type="similarity">
    <text evidence="2 12">Belongs to the short-chain dehydrogenases/reductases (SDR) family.</text>
</comment>
<dbReference type="AlphaFoldDB" id="A0A6G1HQE5"/>
<dbReference type="SUPFAM" id="SSF51735">
    <property type="entry name" value="NAD(P)-binding Rossmann-fold domains"/>
    <property type="match status" value="1"/>
</dbReference>
<dbReference type="EMBL" id="ML996700">
    <property type="protein sequence ID" value="KAF2398278.1"/>
    <property type="molecule type" value="Genomic_DNA"/>
</dbReference>
<evidence type="ECO:0000256" key="12">
    <source>
        <dbReference type="RuleBase" id="RU000363"/>
    </source>
</evidence>
<evidence type="ECO:0000256" key="3">
    <source>
        <dbReference type="ARBA" id="ARBA00022692"/>
    </source>
</evidence>
<evidence type="ECO:0000256" key="10">
    <source>
        <dbReference type="ARBA" id="ARBA00068717"/>
    </source>
</evidence>
<keyword evidence="3" id="KW-0812">Transmembrane</keyword>
<dbReference type="FunFam" id="3.40.50.720:FF:000131">
    <property type="entry name" value="Short-chain dehydrogenase/reductase 3"/>
    <property type="match status" value="1"/>
</dbReference>
<keyword evidence="8" id="KW-0472">Membrane</keyword>
<dbReference type="GO" id="GO:0052650">
    <property type="term" value="F:all-trans-retinol dehydrogenase (NADP+) activity"/>
    <property type="evidence" value="ECO:0007669"/>
    <property type="project" value="UniProtKB-ARBA"/>
</dbReference>
<comment type="function">
    <text evidence="9">Catalyzes the reduction of all-trans-retinal to all-trans-retinol in the presence of NADPH.</text>
</comment>
<proteinExistence type="inferred from homology"/>
<comment type="subcellular location">
    <subcellularLocation>
        <location evidence="1">Membrane</location>
        <topology evidence="1">Multi-pass membrane protein</topology>
    </subcellularLocation>
</comment>
<dbReference type="OrthoDB" id="10253736at2759"/>
<reference evidence="13" key="1">
    <citation type="journal article" date="2020" name="Stud. Mycol.">
        <title>101 Dothideomycetes genomes: a test case for predicting lifestyles and emergence of pathogens.</title>
        <authorList>
            <person name="Haridas S."/>
            <person name="Albert R."/>
            <person name="Binder M."/>
            <person name="Bloem J."/>
            <person name="Labutti K."/>
            <person name="Salamov A."/>
            <person name="Andreopoulos B."/>
            <person name="Baker S."/>
            <person name="Barry K."/>
            <person name="Bills G."/>
            <person name="Bluhm B."/>
            <person name="Cannon C."/>
            <person name="Castanera R."/>
            <person name="Culley D."/>
            <person name="Daum C."/>
            <person name="Ezra D."/>
            <person name="Gonzalez J."/>
            <person name="Henrissat B."/>
            <person name="Kuo A."/>
            <person name="Liang C."/>
            <person name="Lipzen A."/>
            <person name="Lutzoni F."/>
            <person name="Magnuson J."/>
            <person name="Mondo S."/>
            <person name="Nolan M."/>
            <person name="Ohm R."/>
            <person name="Pangilinan J."/>
            <person name="Park H.-J."/>
            <person name="Ramirez L."/>
            <person name="Alfaro M."/>
            <person name="Sun H."/>
            <person name="Tritt A."/>
            <person name="Yoshinaga Y."/>
            <person name="Zwiers L.-H."/>
            <person name="Turgeon B."/>
            <person name="Goodwin S."/>
            <person name="Spatafora J."/>
            <person name="Crous P."/>
            <person name="Grigoriev I."/>
        </authorList>
    </citation>
    <scope>NUCLEOTIDE SEQUENCE</scope>
    <source>
        <strain evidence="13">CBS 262.69</strain>
    </source>
</reference>
<evidence type="ECO:0000256" key="1">
    <source>
        <dbReference type="ARBA" id="ARBA00004141"/>
    </source>
</evidence>
<dbReference type="PANTHER" id="PTHR24322:SF736">
    <property type="entry name" value="RETINOL DEHYDROGENASE 10"/>
    <property type="match status" value="1"/>
</dbReference>
<dbReference type="Proteomes" id="UP000799640">
    <property type="component" value="Unassembled WGS sequence"/>
</dbReference>
<keyword evidence="5" id="KW-1133">Transmembrane helix</keyword>
<dbReference type="PANTHER" id="PTHR24322">
    <property type="entry name" value="PKSB"/>
    <property type="match status" value="1"/>
</dbReference>
<evidence type="ECO:0000256" key="4">
    <source>
        <dbReference type="ARBA" id="ARBA00022857"/>
    </source>
</evidence>
<evidence type="ECO:0000256" key="9">
    <source>
        <dbReference type="ARBA" id="ARBA00059620"/>
    </source>
</evidence>
<evidence type="ECO:0000256" key="5">
    <source>
        <dbReference type="ARBA" id="ARBA00022989"/>
    </source>
</evidence>
<dbReference type="InterPro" id="IPR036291">
    <property type="entry name" value="NAD(P)-bd_dom_sf"/>
</dbReference>
<evidence type="ECO:0000256" key="7">
    <source>
        <dbReference type="ARBA" id="ARBA00023098"/>
    </source>
</evidence>
<evidence type="ECO:0000256" key="6">
    <source>
        <dbReference type="ARBA" id="ARBA00023002"/>
    </source>
</evidence>
<evidence type="ECO:0000256" key="11">
    <source>
        <dbReference type="ARBA" id="ARBA00082544"/>
    </source>
</evidence>
<dbReference type="InterPro" id="IPR002347">
    <property type="entry name" value="SDR_fam"/>
</dbReference>
<keyword evidence="7" id="KW-0443">Lipid metabolism</keyword>
<dbReference type="Pfam" id="PF00106">
    <property type="entry name" value="adh_short"/>
    <property type="match status" value="1"/>
</dbReference>
<protein>
    <recommendedName>
        <fullName evidence="10">Short-chain dehydrogenase/reductase 3</fullName>
    </recommendedName>
    <alternativeName>
        <fullName evidence="11">Retinal short-chain dehydrogenase/reductase 1</fullName>
    </alternativeName>
</protein>
<evidence type="ECO:0000313" key="14">
    <source>
        <dbReference type="Proteomes" id="UP000799640"/>
    </source>
</evidence>
<dbReference type="PRINTS" id="PR00081">
    <property type="entry name" value="GDHRDH"/>
</dbReference>
<keyword evidence="4" id="KW-0521">NADP</keyword>
<name>A0A6G1HQE5_9PEZI</name>
<organism evidence="13 14">
    <name type="scientific">Trichodelitschia bisporula</name>
    <dbReference type="NCBI Taxonomy" id="703511"/>
    <lineage>
        <taxon>Eukaryota</taxon>
        <taxon>Fungi</taxon>
        <taxon>Dikarya</taxon>
        <taxon>Ascomycota</taxon>
        <taxon>Pezizomycotina</taxon>
        <taxon>Dothideomycetes</taxon>
        <taxon>Dothideomycetes incertae sedis</taxon>
        <taxon>Phaeotrichales</taxon>
        <taxon>Phaeotrichaceae</taxon>
        <taxon>Trichodelitschia</taxon>
    </lineage>
</organism>
<sequence>MASILTAPLGLLGQPLFTGPLLLALTSGPEALRGPLLHQLESFITKIGVSSITTPRVITALKVLLALGLGRRVNRALNAWALNNWRWRAQTDKWTWNWEVAVVTGGSSGIGLETVRLLSRKGVKVAVLDIQDLPESVQNYSNIKFFYCDVTSPDSISEAAAAVRKTWDHPSILINNAGIGGPHSLVEMPTAWVSKIFTINIVSHFWLIKEFLPNMIAKDKGHIVGLASMASWVAPPGIVDYAATKAAVTALHEGLNMEIRHLYKTPGVLNTIVHPSWVRTPLVGGFEDHLEKTQGGLMKPEWIAQKIVKQIVSCRGGQLIIPSKLASATRLRGEANWIQELIRDFAVGGAASEFPDQAKKAAK</sequence>
<gene>
    <name evidence="13" type="ORF">EJ06DRAFT_480522</name>
</gene>
<evidence type="ECO:0000256" key="8">
    <source>
        <dbReference type="ARBA" id="ARBA00023136"/>
    </source>
</evidence>
<keyword evidence="6" id="KW-0560">Oxidoreductase</keyword>
<dbReference type="Gene3D" id="3.40.50.720">
    <property type="entry name" value="NAD(P)-binding Rossmann-like Domain"/>
    <property type="match status" value="1"/>
</dbReference>
<accession>A0A6G1HQE5</accession>
<evidence type="ECO:0000313" key="13">
    <source>
        <dbReference type="EMBL" id="KAF2398278.1"/>
    </source>
</evidence>
<dbReference type="PRINTS" id="PR00080">
    <property type="entry name" value="SDRFAMILY"/>
</dbReference>
<dbReference type="GO" id="GO:0016020">
    <property type="term" value="C:membrane"/>
    <property type="evidence" value="ECO:0007669"/>
    <property type="project" value="UniProtKB-SubCell"/>
</dbReference>